<reference evidence="2 3" key="1">
    <citation type="submission" date="2018-04" db="EMBL/GenBank/DDBJ databases">
        <title>Genome sequencing of Flavobacterium sp. HYN0048.</title>
        <authorList>
            <person name="Yi H."/>
            <person name="Baek C."/>
        </authorList>
    </citation>
    <scope>NUCLEOTIDE SEQUENCE [LARGE SCALE GENOMIC DNA]</scope>
    <source>
        <strain evidence="2 3">HYN0048</strain>
    </source>
</reference>
<feature type="transmembrane region" description="Helical" evidence="1">
    <location>
        <begin position="254"/>
        <end position="274"/>
    </location>
</feature>
<proteinExistence type="predicted"/>
<feature type="transmembrane region" description="Helical" evidence="1">
    <location>
        <begin position="167"/>
        <end position="186"/>
    </location>
</feature>
<evidence type="ECO:0000256" key="1">
    <source>
        <dbReference type="SAM" id="Phobius"/>
    </source>
</evidence>
<accession>A0A2S0RIB7</accession>
<evidence type="ECO:0008006" key="4">
    <source>
        <dbReference type="Google" id="ProtNLM"/>
    </source>
</evidence>
<dbReference type="Proteomes" id="UP000244193">
    <property type="component" value="Chromosome"/>
</dbReference>
<evidence type="ECO:0000313" key="2">
    <source>
        <dbReference type="EMBL" id="AWA31416.1"/>
    </source>
</evidence>
<feature type="transmembrane region" description="Helical" evidence="1">
    <location>
        <begin position="98"/>
        <end position="117"/>
    </location>
</feature>
<organism evidence="2 3">
    <name type="scientific">Flavobacterium magnum</name>
    <dbReference type="NCBI Taxonomy" id="2162713"/>
    <lineage>
        <taxon>Bacteria</taxon>
        <taxon>Pseudomonadati</taxon>
        <taxon>Bacteroidota</taxon>
        <taxon>Flavobacteriia</taxon>
        <taxon>Flavobacteriales</taxon>
        <taxon>Flavobacteriaceae</taxon>
        <taxon>Flavobacterium</taxon>
    </lineage>
</organism>
<sequence length="276" mass="31381">MGFLRKILDFYLQASFHVALSCTSLVLVTRQMFGLDGRSFIPHFVFFGTVAGYNFVKYDALARTAARRPTRRVKVIAGLSAASLCASGYFFLQLERDTQLACLVFAALTVLYTLPFFPNRKNARNWAGVKIYIVSLCWAGVTVLLPVMDADGLSHHFAEWDVYLKFIQRFVLVFVLVLIFEIIDLAKDDPHLQTVPQQIGVNRTKILGVLLLVPFYLLELLQQRVDAARLWVNLVMVMVLLLFLVFANKSKSRYYSAFWVESIPILWWGLTVLLGG</sequence>
<feature type="transmembrane region" description="Helical" evidence="1">
    <location>
        <begin position="206"/>
        <end position="222"/>
    </location>
</feature>
<dbReference type="KEGG" id="fmg:HYN48_06295"/>
<feature type="transmembrane region" description="Helical" evidence="1">
    <location>
        <begin position="73"/>
        <end position="92"/>
    </location>
</feature>
<feature type="transmembrane region" description="Helical" evidence="1">
    <location>
        <begin position="40"/>
        <end position="61"/>
    </location>
</feature>
<dbReference type="OrthoDB" id="1467772at2"/>
<feature type="transmembrane region" description="Helical" evidence="1">
    <location>
        <begin position="7"/>
        <end position="28"/>
    </location>
</feature>
<keyword evidence="1" id="KW-0472">Membrane</keyword>
<keyword evidence="3" id="KW-1185">Reference proteome</keyword>
<evidence type="ECO:0000313" key="3">
    <source>
        <dbReference type="Proteomes" id="UP000244193"/>
    </source>
</evidence>
<keyword evidence="1" id="KW-1133">Transmembrane helix</keyword>
<name>A0A2S0RIB7_9FLAO</name>
<protein>
    <recommendedName>
        <fullName evidence="4">Prenyltransferase</fullName>
    </recommendedName>
</protein>
<dbReference type="EMBL" id="CP028811">
    <property type="protein sequence ID" value="AWA31416.1"/>
    <property type="molecule type" value="Genomic_DNA"/>
</dbReference>
<feature type="transmembrane region" description="Helical" evidence="1">
    <location>
        <begin position="228"/>
        <end position="247"/>
    </location>
</feature>
<dbReference type="PROSITE" id="PS51257">
    <property type="entry name" value="PROKAR_LIPOPROTEIN"/>
    <property type="match status" value="1"/>
</dbReference>
<keyword evidence="1" id="KW-0812">Transmembrane</keyword>
<dbReference type="AlphaFoldDB" id="A0A2S0RIB7"/>
<gene>
    <name evidence="2" type="ORF">HYN48_06295</name>
</gene>
<feature type="transmembrane region" description="Helical" evidence="1">
    <location>
        <begin position="129"/>
        <end position="147"/>
    </location>
</feature>